<dbReference type="InterPro" id="IPR037171">
    <property type="entry name" value="NagB/RpiA_transferase-like"/>
</dbReference>
<evidence type="ECO:0000256" key="3">
    <source>
        <dbReference type="ARBA" id="ARBA00029734"/>
    </source>
</evidence>
<dbReference type="Pfam" id="PF06026">
    <property type="entry name" value="Rib_5-P_isom_A"/>
    <property type="match status" value="1"/>
</dbReference>
<organism evidence="4 5">
    <name type="scientific">Lacticaseibacillus pabuli</name>
    <dbReference type="NCBI Taxonomy" id="3025672"/>
    <lineage>
        <taxon>Bacteria</taxon>
        <taxon>Bacillati</taxon>
        <taxon>Bacillota</taxon>
        <taxon>Bacilli</taxon>
        <taxon>Lactobacillales</taxon>
        <taxon>Lactobacillaceae</taxon>
        <taxon>Lacticaseibacillus</taxon>
    </lineage>
</organism>
<evidence type="ECO:0000256" key="2">
    <source>
        <dbReference type="ARBA" id="ARBA00023235"/>
    </source>
</evidence>
<dbReference type="Gene3D" id="3.30.70.260">
    <property type="match status" value="1"/>
</dbReference>
<keyword evidence="2 4" id="KW-0413">Isomerase</keyword>
<dbReference type="SUPFAM" id="SSF75445">
    <property type="entry name" value="D-ribose-5-phosphate isomerase (RpiA), lid domain"/>
    <property type="match status" value="1"/>
</dbReference>
<dbReference type="EC" id="5.3.1.6" evidence="1"/>
<dbReference type="EMBL" id="CP117884">
    <property type="protein sequence ID" value="WDF83093.1"/>
    <property type="molecule type" value="Genomic_DNA"/>
</dbReference>
<dbReference type="PANTHER" id="PTHR11934">
    <property type="entry name" value="RIBOSE-5-PHOSPHATE ISOMERASE"/>
    <property type="match status" value="1"/>
</dbReference>
<gene>
    <name evidence="4" type="ORF">PQ472_02345</name>
</gene>
<evidence type="ECO:0000256" key="1">
    <source>
        <dbReference type="ARBA" id="ARBA00011959"/>
    </source>
</evidence>
<sequence length="220" mass="23846">MTQQIDLALARIKPHMTVSIGGGNHMKHLADAIHAADVPDLTLTTPSEETADYARQLGLTITDHPASINLAFDGCDSADLHGNLLKSNGAIFTYEKRNAMLADQVVILAPASKLQDKLDNTVPLTVELLEAAEPLVRQLADNYQLTVSKRAAGNYMGFTRTRDGNVLIDLLGQDWHDLATIDAALSRLPGVVATSFFNRLADVIITENTDGTAQVMRKED</sequence>
<dbReference type="Proteomes" id="UP001220377">
    <property type="component" value="Chromosome"/>
</dbReference>
<reference evidence="4 5" key="1">
    <citation type="submission" date="2023-02" db="EMBL/GenBank/DDBJ databases">
        <title>Genome sequence of Lacticaseibacillus sp. KACC 23028.</title>
        <authorList>
            <person name="Kim S."/>
            <person name="Heo J."/>
            <person name="Kwon S.-W."/>
        </authorList>
    </citation>
    <scope>NUCLEOTIDE SEQUENCE [LARGE SCALE GENOMIC DNA]</scope>
    <source>
        <strain evidence="4 5">KACC 23028</strain>
    </source>
</reference>
<dbReference type="PANTHER" id="PTHR11934:SF0">
    <property type="entry name" value="RIBOSE-5-PHOSPHATE ISOMERASE"/>
    <property type="match status" value="1"/>
</dbReference>
<dbReference type="GO" id="GO:0016853">
    <property type="term" value="F:isomerase activity"/>
    <property type="evidence" value="ECO:0007669"/>
    <property type="project" value="UniProtKB-KW"/>
</dbReference>
<keyword evidence="5" id="KW-1185">Reference proteome</keyword>
<evidence type="ECO:0000313" key="5">
    <source>
        <dbReference type="Proteomes" id="UP001220377"/>
    </source>
</evidence>
<accession>A0ABY7WUF6</accession>
<dbReference type="RefSeq" id="WP_274261015.1">
    <property type="nucleotide sequence ID" value="NZ_CP117884.1"/>
</dbReference>
<dbReference type="SUPFAM" id="SSF100950">
    <property type="entry name" value="NagB/RpiA/CoA transferase-like"/>
    <property type="match status" value="1"/>
</dbReference>
<proteinExistence type="predicted"/>
<name>A0ABY7WUF6_9LACO</name>
<dbReference type="Gene3D" id="3.40.50.1360">
    <property type="match status" value="1"/>
</dbReference>
<dbReference type="InterPro" id="IPR004788">
    <property type="entry name" value="Ribose5P_isomerase_type_A"/>
</dbReference>
<evidence type="ECO:0000313" key="4">
    <source>
        <dbReference type="EMBL" id="WDF83093.1"/>
    </source>
</evidence>
<protein>
    <recommendedName>
        <fullName evidence="1">ribose-5-phosphate isomerase</fullName>
        <ecNumber evidence="1">5.3.1.6</ecNumber>
    </recommendedName>
    <alternativeName>
        <fullName evidence="3">Phosphoriboisomerase</fullName>
    </alternativeName>
</protein>